<dbReference type="SUPFAM" id="SSF55811">
    <property type="entry name" value="Nudix"/>
    <property type="match status" value="1"/>
</dbReference>
<dbReference type="EMBL" id="FNRI01000002">
    <property type="protein sequence ID" value="SEA28500.1"/>
    <property type="molecule type" value="Genomic_DNA"/>
</dbReference>
<proteinExistence type="inferred from homology"/>
<dbReference type="InterPro" id="IPR020476">
    <property type="entry name" value="Nudix_hydrolase"/>
</dbReference>
<dbReference type="PROSITE" id="PS51462">
    <property type="entry name" value="NUDIX"/>
    <property type="match status" value="1"/>
</dbReference>
<keyword evidence="7" id="KW-1185">Reference proteome</keyword>
<dbReference type="Gene3D" id="3.90.79.10">
    <property type="entry name" value="Nucleoside Triphosphate Pyrophosphohydrolase"/>
    <property type="match status" value="1"/>
</dbReference>
<keyword evidence="3" id="KW-0460">Magnesium</keyword>
<dbReference type="PRINTS" id="PR00502">
    <property type="entry name" value="NUDIXFAMILY"/>
</dbReference>
<dbReference type="PROSITE" id="PS00893">
    <property type="entry name" value="NUDIX_BOX"/>
    <property type="match status" value="1"/>
</dbReference>
<evidence type="ECO:0000313" key="7">
    <source>
        <dbReference type="Proteomes" id="UP000183253"/>
    </source>
</evidence>
<dbReference type="RefSeq" id="WP_010262894.1">
    <property type="nucleotide sequence ID" value="NZ_CAEG01000012.1"/>
</dbReference>
<sequence length="202" mass="21963">MNRTVYFADKAVLFTAETPGGAWYAVAADADGGVSRDKILNFLESHNSVAVVAADPDAVFAAFAAEFTPVEAAGGVVVNGCGEWLMIHRNGRWDLPKGHLECGERIEECAAREVCEETGVAAEVVRPLCETLHAYYFPKTARWELKRTRWYELYTPACAALTPQTEEGIDAVAWCSPEEAAARSAECYPTVRTVLACLRGGI</sequence>
<dbReference type="Proteomes" id="UP000183253">
    <property type="component" value="Unassembled WGS sequence"/>
</dbReference>
<evidence type="ECO:0000313" key="6">
    <source>
        <dbReference type="EMBL" id="SEA28500.1"/>
    </source>
</evidence>
<evidence type="ECO:0000256" key="2">
    <source>
        <dbReference type="ARBA" id="ARBA00022801"/>
    </source>
</evidence>
<dbReference type="InterPro" id="IPR000086">
    <property type="entry name" value="NUDIX_hydrolase_dom"/>
</dbReference>
<reference evidence="6 7" key="1">
    <citation type="submission" date="2016-10" db="EMBL/GenBank/DDBJ databases">
        <authorList>
            <person name="de Groot N.N."/>
        </authorList>
    </citation>
    <scope>NUCLEOTIDE SEQUENCE [LARGE SCALE GENOMIC DNA]</scope>
    <source>
        <strain evidence="6 7">DSM 25383</strain>
    </source>
</reference>
<dbReference type="PANTHER" id="PTHR43046:SF12">
    <property type="entry name" value="GDP-MANNOSE MANNOSYL HYDROLASE"/>
    <property type="match status" value="1"/>
</dbReference>
<evidence type="ECO:0000259" key="5">
    <source>
        <dbReference type="PROSITE" id="PS51462"/>
    </source>
</evidence>
<evidence type="ECO:0000256" key="4">
    <source>
        <dbReference type="RuleBase" id="RU003476"/>
    </source>
</evidence>
<dbReference type="Pfam" id="PF00293">
    <property type="entry name" value="NUDIX"/>
    <property type="match status" value="1"/>
</dbReference>
<feature type="domain" description="Nudix hydrolase" evidence="5">
    <location>
        <begin position="68"/>
        <end position="198"/>
    </location>
</feature>
<comment type="cofactor">
    <cofactor evidence="1">
        <name>Mg(2+)</name>
        <dbReference type="ChEBI" id="CHEBI:18420"/>
    </cofactor>
</comment>
<evidence type="ECO:0000256" key="3">
    <source>
        <dbReference type="ARBA" id="ARBA00022842"/>
    </source>
</evidence>
<dbReference type="AlphaFoldDB" id="A0A1H3ZXU6"/>
<dbReference type="OrthoDB" id="9816289at2"/>
<comment type="similarity">
    <text evidence="4">Belongs to the Nudix hydrolase family.</text>
</comment>
<accession>A0A1H3ZXU6</accession>
<protein>
    <submittedName>
        <fullName evidence="6">ADP-ribose pyrophosphatase YjhB, NUDIX family</fullName>
    </submittedName>
</protein>
<name>A0A1H3ZXU6_9BACT</name>
<dbReference type="CDD" id="cd03673">
    <property type="entry name" value="NUDIX_Ap6A_hydrolase"/>
    <property type="match status" value="1"/>
</dbReference>
<dbReference type="PANTHER" id="PTHR43046">
    <property type="entry name" value="GDP-MANNOSE MANNOSYL HYDROLASE"/>
    <property type="match status" value="1"/>
</dbReference>
<dbReference type="InterPro" id="IPR020084">
    <property type="entry name" value="NUDIX_hydrolase_CS"/>
</dbReference>
<evidence type="ECO:0000256" key="1">
    <source>
        <dbReference type="ARBA" id="ARBA00001946"/>
    </source>
</evidence>
<dbReference type="InterPro" id="IPR015797">
    <property type="entry name" value="NUDIX_hydrolase-like_dom_sf"/>
</dbReference>
<organism evidence="6 7">
    <name type="scientific">Alistipes timonensis JC136</name>
    <dbReference type="NCBI Taxonomy" id="1033731"/>
    <lineage>
        <taxon>Bacteria</taxon>
        <taxon>Pseudomonadati</taxon>
        <taxon>Bacteroidota</taxon>
        <taxon>Bacteroidia</taxon>
        <taxon>Bacteroidales</taxon>
        <taxon>Rikenellaceae</taxon>
        <taxon>Alistipes</taxon>
    </lineage>
</organism>
<gene>
    <name evidence="6" type="ORF">SAMN05444145_102381</name>
</gene>
<dbReference type="STRING" id="1033731.SAMN05444145_102381"/>
<keyword evidence="2 4" id="KW-0378">Hydrolase</keyword>
<dbReference type="GO" id="GO:0016787">
    <property type="term" value="F:hydrolase activity"/>
    <property type="evidence" value="ECO:0007669"/>
    <property type="project" value="UniProtKB-KW"/>
</dbReference>